<gene>
    <name evidence="2" type="ORF">OP10G_0114</name>
</gene>
<proteinExistence type="predicted"/>
<reference evidence="2 3" key="1">
    <citation type="journal article" date="2014" name="PLoS ONE">
        <title>The first complete genome sequence of the class fimbriimonadia in the phylum armatimonadetes.</title>
        <authorList>
            <person name="Hu Z.Y."/>
            <person name="Wang Y.Z."/>
            <person name="Im W.T."/>
            <person name="Wang S.Y."/>
            <person name="Zhao G.P."/>
            <person name="Zheng H.J."/>
            <person name="Quan Z.X."/>
        </authorList>
    </citation>
    <scope>NUCLEOTIDE SEQUENCE [LARGE SCALE GENOMIC DNA]</scope>
    <source>
        <strain evidence="2">Gsoil 348</strain>
    </source>
</reference>
<dbReference type="HOGENOM" id="CLU_166094_1_0_0"/>
<accession>A0A068NJ44</accession>
<dbReference type="Pfam" id="PF18480">
    <property type="entry name" value="DUF5615"/>
    <property type="match status" value="1"/>
</dbReference>
<name>A0A068NJ44_FIMGI</name>
<dbReference type="eggNOG" id="COG4634">
    <property type="taxonomic scope" value="Bacteria"/>
</dbReference>
<protein>
    <recommendedName>
        <fullName evidence="1">DUF5615 domain-containing protein</fullName>
    </recommendedName>
</protein>
<dbReference type="EMBL" id="CP007139">
    <property type="protein sequence ID" value="AIE83482.1"/>
    <property type="molecule type" value="Genomic_DNA"/>
</dbReference>
<dbReference type="InterPro" id="IPR041049">
    <property type="entry name" value="DUF5615"/>
</dbReference>
<feature type="domain" description="DUF5615" evidence="1">
    <location>
        <begin position="3"/>
        <end position="111"/>
    </location>
</feature>
<evidence type="ECO:0000313" key="3">
    <source>
        <dbReference type="Proteomes" id="UP000027982"/>
    </source>
</evidence>
<dbReference type="KEGG" id="fgi:OP10G_0114"/>
<keyword evidence="3" id="KW-1185">Reference proteome</keyword>
<dbReference type="RefSeq" id="WP_025227842.1">
    <property type="nucleotide sequence ID" value="NZ_CP007139.1"/>
</dbReference>
<dbReference type="AlphaFoldDB" id="A0A068NJ44"/>
<organism evidence="2 3">
    <name type="scientific">Fimbriimonas ginsengisoli Gsoil 348</name>
    <dbReference type="NCBI Taxonomy" id="661478"/>
    <lineage>
        <taxon>Bacteria</taxon>
        <taxon>Bacillati</taxon>
        <taxon>Armatimonadota</taxon>
        <taxon>Fimbriimonadia</taxon>
        <taxon>Fimbriimonadales</taxon>
        <taxon>Fimbriimonadaceae</taxon>
        <taxon>Fimbriimonas</taxon>
    </lineage>
</organism>
<dbReference type="Proteomes" id="UP000027982">
    <property type="component" value="Chromosome"/>
</dbReference>
<evidence type="ECO:0000313" key="2">
    <source>
        <dbReference type="EMBL" id="AIE83482.1"/>
    </source>
</evidence>
<dbReference type="OrthoDB" id="3216372at2"/>
<sequence>MARFYGNENLPLPVVEHLRNLGHDVLTSKDAGNANRRIPDEDVLEFAKETGRAVLTLNRVDFVRLHRKVSGIHAGIVTCTEDSDFVALADRVHDVISTLTNLDGVLVRITKTGHSIDPQPNDLPQ</sequence>
<evidence type="ECO:0000259" key="1">
    <source>
        <dbReference type="Pfam" id="PF18480"/>
    </source>
</evidence>
<dbReference type="STRING" id="661478.OP10G_0114"/>